<sequence>MYFMAKLGGTELEQARRSREMVRILLIQHSLYSIFSADETGGYTMAAVIDQDSANIRIHIDGLRCNEKAIASAEQDKKNQEGTGFLDFALPKIVKI</sequence>
<reference evidence="1" key="1">
    <citation type="journal article" date="2020" name="Fungal Divers.">
        <title>Resolving the Mortierellaceae phylogeny through synthesis of multi-gene phylogenetics and phylogenomics.</title>
        <authorList>
            <person name="Vandepol N."/>
            <person name="Liber J."/>
            <person name="Desiro A."/>
            <person name="Na H."/>
            <person name="Kennedy M."/>
            <person name="Barry K."/>
            <person name="Grigoriev I.V."/>
            <person name="Miller A.N."/>
            <person name="O'Donnell K."/>
            <person name="Stajich J.E."/>
            <person name="Bonito G."/>
        </authorList>
    </citation>
    <scope>NUCLEOTIDE SEQUENCE</scope>
    <source>
        <strain evidence="1">NRRL 2769</strain>
    </source>
</reference>
<organism evidence="1 2">
    <name type="scientific">Entomortierella chlamydospora</name>
    <dbReference type="NCBI Taxonomy" id="101097"/>
    <lineage>
        <taxon>Eukaryota</taxon>
        <taxon>Fungi</taxon>
        <taxon>Fungi incertae sedis</taxon>
        <taxon>Mucoromycota</taxon>
        <taxon>Mortierellomycotina</taxon>
        <taxon>Mortierellomycetes</taxon>
        <taxon>Mortierellales</taxon>
        <taxon>Mortierellaceae</taxon>
        <taxon>Entomortierella</taxon>
    </lineage>
</organism>
<evidence type="ECO:0000313" key="2">
    <source>
        <dbReference type="Proteomes" id="UP000703661"/>
    </source>
</evidence>
<dbReference type="EMBL" id="JAAAID010000970">
    <property type="protein sequence ID" value="KAG0012527.1"/>
    <property type="molecule type" value="Genomic_DNA"/>
</dbReference>
<gene>
    <name evidence="1" type="ORF">BGZ80_011682</name>
</gene>
<proteinExistence type="predicted"/>
<keyword evidence="2" id="KW-1185">Reference proteome</keyword>
<evidence type="ECO:0000313" key="1">
    <source>
        <dbReference type="EMBL" id="KAG0012527.1"/>
    </source>
</evidence>
<protein>
    <submittedName>
        <fullName evidence="1">Uncharacterized protein</fullName>
    </submittedName>
</protein>
<accession>A0A9P6MSZ6</accession>
<dbReference type="Proteomes" id="UP000703661">
    <property type="component" value="Unassembled WGS sequence"/>
</dbReference>
<name>A0A9P6MSZ6_9FUNG</name>
<dbReference type="AlphaFoldDB" id="A0A9P6MSZ6"/>
<comment type="caution">
    <text evidence="1">The sequence shown here is derived from an EMBL/GenBank/DDBJ whole genome shotgun (WGS) entry which is preliminary data.</text>
</comment>